<organism evidence="2 3">
    <name type="scientific">Aquimarina hainanensis</name>
    <dbReference type="NCBI Taxonomy" id="1578017"/>
    <lineage>
        <taxon>Bacteria</taxon>
        <taxon>Pseudomonadati</taxon>
        <taxon>Bacteroidota</taxon>
        <taxon>Flavobacteriia</taxon>
        <taxon>Flavobacteriales</taxon>
        <taxon>Flavobacteriaceae</taxon>
        <taxon>Aquimarina</taxon>
    </lineage>
</organism>
<comment type="caution">
    <text evidence="2">The sequence shown here is derived from an EMBL/GenBank/DDBJ whole genome shotgun (WGS) entry which is preliminary data.</text>
</comment>
<protein>
    <submittedName>
        <fullName evidence="2">GSCFA domain-containing protein</fullName>
        <ecNumber evidence="2">3.1.-.-</ecNumber>
    </submittedName>
</protein>
<evidence type="ECO:0000313" key="3">
    <source>
        <dbReference type="Proteomes" id="UP001597459"/>
    </source>
</evidence>
<keyword evidence="2" id="KW-0378">Hydrolase</keyword>
<sequence>MNLQTKIQLQPQEHKIDYTSEVVLLGSCFAENIGSKFSYYKFKSLINPFGILFHPKAIETFLWMATQEEQYTESDLFQYNELWHCFDAHSKLSTANKEELLALLNDTLVTTRARLKTATHVFITLGTAWVYRLQALDMIVANCHKIPQKEFRKELLSVDEISQCIQNSIHLIRSLNNKITVTFTVSPVRHSKDGFVENSRSKSHLLTGLHQVLDNDPGIGYFPAYEIVMDELRDYRFYEMDMLHPNELAINYIWERFSYVWLSENIQQTMKRVEEIQRGMSHRAFNPDSEQHLRFLERLEEKKLQLKEQYAHITW</sequence>
<keyword evidence="3" id="KW-1185">Reference proteome</keyword>
<dbReference type="InterPro" id="IPR014982">
    <property type="entry name" value="GSCFA"/>
</dbReference>
<dbReference type="GO" id="GO:0016787">
    <property type="term" value="F:hydrolase activity"/>
    <property type="evidence" value="ECO:0007669"/>
    <property type="project" value="UniProtKB-KW"/>
</dbReference>
<name>A0ABW5N7L0_9FLAO</name>
<accession>A0ABW5N7L0</accession>
<dbReference type="SUPFAM" id="SSF52266">
    <property type="entry name" value="SGNH hydrolase"/>
    <property type="match status" value="1"/>
</dbReference>
<dbReference type="EMBL" id="JBHULX010000013">
    <property type="protein sequence ID" value="MFD2590894.1"/>
    <property type="molecule type" value="Genomic_DNA"/>
</dbReference>
<gene>
    <name evidence="2" type="ORF">ACFSTE_08640</name>
</gene>
<evidence type="ECO:0000259" key="1">
    <source>
        <dbReference type="Pfam" id="PF08885"/>
    </source>
</evidence>
<reference evidence="3" key="1">
    <citation type="journal article" date="2019" name="Int. J. Syst. Evol. Microbiol.">
        <title>The Global Catalogue of Microorganisms (GCM) 10K type strain sequencing project: providing services to taxonomists for standard genome sequencing and annotation.</title>
        <authorList>
            <consortium name="The Broad Institute Genomics Platform"/>
            <consortium name="The Broad Institute Genome Sequencing Center for Infectious Disease"/>
            <person name="Wu L."/>
            <person name="Ma J."/>
        </authorList>
    </citation>
    <scope>NUCLEOTIDE SEQUENCE [LARGE SCALE GENOMIC DNA]</scope>
    <source>
        <strain evidence="3">KCTC 42423</strain>
    </source>
</reference>
<feature type="domain" description="GSCFA" evidence="1">
    <location>
        <begin position="22"/>
        <end position="257"/>
    </location>
</feature>
<dbReference type="RefSeq" id="WP_378258727.1">
    <property type="nucleotide sequence ID" value="NZ_JBHSJV010000001.1"/>
</dbReference>
<dbReference type="EC" id="3.1.-.-" evidence="2"/>
<dbReference type="Pfam" id="PF08885">
    <property type="entry name" value="GSCFA"/>
    <property type="match status" value="1"/>
</dbReference>
<dbReference type="Proteomes" id="UP001597459">
    <property type="component" value="Unassembled WGS sequence"/>
</dbReference>
<proteinExistence type="predicted"/>
<evidence type="ECO:0000313" key="2">
    <source>
        <dbReference type="EMBL" id="MFD2590894.1"/>
    </source>
</evidence>